<dbReference type="SMART" id="SM01140">
    <property type="entry name" value="Drf_GBD"/>
    <property type="match status" value="1"/>
</dbReference>
<name>A0A9P5SD27_9FUNG</name>
<dbReference type="GO" id="GO:0015629">
    <property type="term" value="C:actin cytoskeleton"/>
    <property type="evidence" value="ECO:0007669"/>
    <property type="project" value="UniProtKB-ARBA"/>
</dbReference>
<dbReference type="Proteomes" id="UP000696485">
    <property type="component" value="Unassembled WGS sequence"/>
</dbReference>
<dbReference type="Pfam" id="PF06371">
    <property type="entry name" value="Drf_GBD"/>
    <property type="match status" value="1"/>
</dbReference>
<dbReference type="InterPro" id="IPR051661">
    <property type="entry name" value="Actin_filament_regulator"/>
</dbReference>
<dbReference type="GO" id="GO:0043332">
    <property type="term" value="C:mating projection tip"/>
    <property type="evidence" value="ECO:0007669"/>
    <property type="project" value="TreeGrafter"/>
</dbReference>
<dbReference type="SMART" id="SM01139">
    <property type="entry name" value="Drf_FH3"/>
    <property type="match status" value="1"/>
</dbReference>
<reference evidence="5" key="1">
    <citation type="journal article" date="2020" name="Fungal Divers.">
        <title>Resolving the Mortierellaceae phylogeny through synthesis of multi-gene phylogenetics and phylogenomics.</title>
        <authorList>
            <person name="Vandepol N."/>
            <person name="Liber J."/>
            <person name="Desiro A."/>
            <person name="Na H."/>
            <person name="Kennedy M."/>
            <person name="Barry K."/>
            <person name="Grigoriev I.V."/>
            <person name="Miller A.N."/>
            <person name="O'Donnell K."/>
            <person name="Stajich J.E."/>
            <person name="Bonito G."/>
        </authorList>
    </citation>
    <scope>NUCLEOTIDE SEQUENCE</scope>
    <source>
        <strain evidence="5">NVP1</strain>
    </source>
</reference>
<dbReference type="InterPro" id="IPR014768">
    <property type="entry name" value="GBD/FH3_dom"/>
</dbReference>
<comment type="similarity">
    <text evidence="1">Belongs to the formin homology family. BNI1 subfamily.</text>
</comment>
<gene>
    <name evidence="5" type="ORF">BG006_001471</name>
</gene>
<accession>A0A9P5SD27</accession>
<dbReference type="Gene3D" id="1.25.10.10">
    <property type="entry name" value="Leucine-rich Repeat Variant"/>
    <property type="match status" value="1"/>
</dbReference>
<evidence type="ECO:0000313" key="5">
    <source>
        <dbReference type="EMBL" id="KAF9323415.1"/>
    </source>
</evidence>
<feature type="region of interest" description="Disordered" evidence="3">
    <location>
        <begin position="1"/>
        <end position="118"/>
    </location>
</feature>
<feature type="domain" description="GBD/FH3" evidence="4">
    <location>
        <begin position="185"/>
        <end position="581"/>
    </location>
</feature>
<dbReference type="GO" id="GO:0003779">
    <property type="term" value="F:actin binding"/>
    <property type="evidence" value="ECO:0007669"/>
    <property type="project" value="InterPro"/>
</dbReference>
<evidence type="ECO:0000256" key="1">
    <source>
        <dbReference type="ARBA" id="ARBA00037935"/>
    </source>
</evidence>
<feature type="region of interest" description="Disordered" evidence="3">
    <location>
        <begin position="138"/>
        <end position="188"/>
    </location>
</feature>
<keyword evidence="2" id="KW-0175">Coiled coil</keyword>
<dbReference type="AlphaFoldDB" id="A0A9P5SD27"/>
<dbReference type="Pfam" id="PF06367">
    <property type="entry name" value="Drf_FH3"/>
    <property type="match status" value="1"/>
</dbReference>
<dbReference type="PANTHER" id="PTHR47102:SF2">
    <property type="entry name" value="PROTEIN BNI1"/>
    <property type="match status" value="1"/>
</dbReference>
<evidence type="ECO:0000313" key="6">
    <source>
        <dbReference type="Proteomes" id="UP000696485"/>
    </source>
</evidence>
<feature type="compositionally biased region" description="Polar residues" evidence="3">
    <location>
        <begin position="45"/>
        <end position="56"/>
    </location>
</feature>
<feature type="compositionally biased region" description="Polar residues" evidence="3">
    <location>
        <begin position="148"/>
        <end position="173"/>
    </location>
</feature>
<comment type="caution">
    <text evidence="5">The sequence shown here is derived from an EMBL/GenBank/DDBJ whole genome shotgun (WGS) entry which is preliminary data.</text>
</comment>
<dbReference type="InterPro" id="IPR010473">
    <property type="entry name" value="GTPase-bd"/>
</dbReference>
<dbReference type="PANTHER" id="PTHR47102">
    <property type="entry name" value="PROTEIN BNI1"/>
    <property type="match status" value="1"/>
</dbReference>
<evidence type="ECO:0000256" key="2">
    <source>
        <dbReference type="SAM" id="Coils"/>
    </source>
</evidence>
<dbReference type="InterPro" id="IPR016024">
    <property type="entry name" value="ARM-type_fold"/>
</dbReference>
<organism evidence="5 6">
    <name type="scientific">Podila minutissima</name>
    <dbReference type="NCBI Taxonomy" id="64525"/>
    <lineage>
        <taxon>Eukaryota</taxon>
        <taxon>Fungi</taxon>
        <taxon>Fungi incertae sedis</taxon>
        <taxon>Mucoromycota</taxon>
        <taxon>Mortierellomycotina</taxon>
        <taxon>Mortierellomycetes</taxon>
        <taxon>Mortierellales</taxon>
        <taxon>Mortierellaceae</taxon>
        <taxon>Podila</taxon>
    </lineage>
</organism>
<feature type="compositionally biased region" description="Polar residues" evidence="3">
    <location>
        <begin position="94"/>
        <end position="109"/>
    </location>
</feature>
<dbReference type="Gene3D" id="1.10.238.150">
    <property type="entry name" value="Formin, FH3 diaphanous domain"/>
    <property type="match status" value="1"/>
</dbReference>
<evidence type="ECO:0000259" key="4">
    <source>
        <dbReference type="PROSITE" id="PS51232"/>
    </source>
</evidence>
<feature type="coiled-coil region" evidence="2">
    <location>
        <begin position="602"/>
        <end position="675"/>
    </location>
</feature>
<dbReference type="GO" id="GO:0005938">
    <property type="term" value="C:cell cortex"/>
    <property type="evidence" value="ECO:0007669"/>
    <property type="project" value="UniProtKB-ARBA"/>
</dbReference>
<proteinExistence type="inferred from homology"/>
<protein>
    <recommendedName>
        <fullName evidence="4">GBD/FH3 domain-containing protein</fullName>
    </recommendedName>
</protein>
<feature type="region of interest" description="Disordered" evidence="3">
    <location>
        <begin position="787"/>
        <end position="809"/>
    </location>
</feature>
<dbReference type="SUPFAM" id="SSF48371">
    <property type="entry name" value="ARM repeat"/>
    <property type="match status" value="1"/>
</dbReference>
<dbReference type="GO" id="GO:0051017">
    <property type="term" value="P:actin filament bundle assembly"/>
    <property type="evidence" value="ECO:0007669"/>
    <property type="project" value="TreeGrafter"/>
</dbReference>
<sequence>MDKILHLGKKRSTKHSPPINISLPTLTPAGSSPFFPTNSPPFVPQTTYQPRASINLNPGDHNQYLGNNNSHNGHQSYASSSSGGSTYTNNSPSQQYQPSDHGSSSSGRATQQTYYSTSSSPYFGSVSGAAASVISTLTSGHHRGSSGERPTSPNNNFDTMSVRSFRTSTSGTASEAGRSEAMSLARPRNDQEIEDRFVDFMNNMGMHEPEKRKAMAQLPMDTKWKLIYQHESQEQFKARKREEGFIDKTSPEYYVRKMQSDADLRNMDIKVLIALHVSLKSQPISWVRIFIQNRGQLILSSSLATLNHRPSRRDTDLAMEHEIVKCLKTLLNNRWGAQEAIKNPPCISALCFSITSPQLQTRKLVVEVLTFLCYCEVPMGHKLVLEGLDQVQEYWKESARFDAWMRILENTIDGRGRFGTMVGMTEELKKTGTLDSHLIEYVLSNVVFINALLQVVDDIELRIHLRSQLTTSGLTRIISKMRSLNHDLIDRQLNIYEDEAENDYEDMVEFYNHQILHDMSDPYDVFQALLRSVEDSRAYDFFLSLLQHMLLIREEGDLRIRYFQLMDAIVTQVVLDRRGGMDNFDQKVGISVNQLVSKLVDQDRLNVALEDAKQTRTELEKMTRQKNELEREMGQKDDGVVSQLKSNIYSLEDLLRLSRHTIQTLQAKLNDVETQTQAKLAMQDAQLKHLIKSLQDANALMEEAGMQTGVSIGTGSPSTPGGYGANRYKSVYGQARGEYPPVDKEAIRRMIGQTMQESAALKNRVPIIISAPDPALEKDLERLNEYQYTGKAPPTPIATTNGSSTEKDSESNFYDYGNYIFLVTHVCV</sequence>
<dbReference type="GO" id="GO:0051016">
    <property type="term" value="P:barbed-end actin filament capping"/>
    <property type="evidence" value="ECO:0007669"/>
    <property type="project" value="TreeGrafter"/>
</dbReference>
<dbReference type="GO" id="GO:0031267">
    <property type="term" value="F:small GTPase binding"/>
    <property type="evidence" value="ECO:0007669"/>
    <property type="project" value="InterPro"/>
</dbReference>
<dbReference type="GO" id="GO:1903475">
    <property type="term" value="P:mitotic actomyosin contractile ring assembly"/>
    <property type="evidence" value="ECO:0007669"/>
    <property type="project" value="TreeGrafter"/>
</dbReference>
<dbReference type="InterPro" id="IPR011989">
    <property type="entry name" value="ARM-like"/>
</dbReference>
<evidence type="ECO:0000256" key="3">
    <source>
        <dbReference type="SAM" id="MobiDB-lite"/>
    </source>
</evidence>
<feature type="compositionally biased region" description="Low complexity" evidence="3">
    <location>
        <begin position="70"/>
        <end position="93"/>
    </location>
</feature>
<feature type="compositionally biased region" description="Basic residues" evidence="3">
    <location>
        <begin position="1"/>
        <end position="14"/>
    </location>
</feature>
<keyword evidence="6" id="KW-1185">Reference proteome</keyword>
<dbReference type="EMBL" id="JAAAUY010001292">
    <property type="protein sequence ID" value="KAF9323415.1"/>
    <property type="molecule type" value="Genomic_DNA"/>
</dbReference>
<dbReference type="InterPro" id="IPR010472">
    <property type="entry name" value="FH3_dom"/>
</dbReference>
<dbReference type="GO" id="GO:0032153">
    <property type="term" value="C:cell division site"/>
    <property type="evidence" value="ECO:0007669"/>
    <property type="project" value="UniProtKB-ARBA"/>
</dbReference>
<dbReference type="PROSITE" id="PS51232">
    <property type="entry name" value="GBD_FH3"/>
    <property type="match status" value="1"/>
</dbReference>